<proteinExistence type="predicted"/>
<comment type="caution">
    <text evidence="1">The sequence shown here is derived from an EMBL/GenBank/DDBJ whole genome shotgun (WGS) entry which is preliminary data.</text>
</comment>
<accession>A0ACA9R294</accession>
<keyword evidence="2" id="KW-1185">Reference proteome</keyword>
<evidence type="ECO:0000313" key="1">
    <source>
        <dbReference type="EMBL" id="CAG8774059.1"/>
    </source>
</evidence>
<dbReference type="Proteomes" id="UP000789920">
    <property type="component" value="Unassembled WGS sequence"/>
</dbReference>
<evidence type="ECO:0000313" key="2">
    <source>
        <dbReference type="Proteomes" id="UP000789920"/>
    </source>
</evidence>
<organism evidence="1 2">
    <name type="scientific">Racocetra persica</name>
    <dbReference type="NCBI Taxonomy" id="160502"/>
    <lineage>
        <taxon>Eukaryota</taxon>
        <taxon>Fungi</taxon>
        <taxon>Fungi incertae sedis</taxon>
        <taxon>Mucoromycota</taxon>
        <taxon>Glomeromycotina</taxon>
        <taxon>Glomeromycetes</taxon>
        <taxon>Diversisporales</taxon>
        <taxon>Gigasporaceae</taxon>
        <taxon>Racocetra</taxon>
    </lineage>
</organism>
<gene>
    <name evidence="1" type="ORF">RPERSI_LOCUS16762</name>
</gene>
<dbReference type="EMBL" id="CAJVQC010041895">
    <property type="protein sequence ID" value="CAG8774059.1"/>
    <property type="molecule type" value="Genomic_DNA"/>
</dbReference>
<reference evidence="1" key="1">
    <citation type="submission" date="2021-06" db="EMBL/GenBank/DDBJ databases">
        <authorList>
            <person name="Kallberg Y."/>
            <person name="Tangrot J."/>
            <person name="Rosling A."/>
        </authorList>
    </citation>
    <scope>NUCLEOTIDE SEQUENCE</scope>
    <source>
        <strain evidence="1">MA461A</strain>
    </source>
</reference>
<name>A0ACA9R294_9GLOM</name>
<protein>
    <submittedName>
        <fullName evidence="1">21196_t:CDS:1</fullName>
    </submittedName>
</protein>
<sequence length="130" mass="14855">MDKSNTYTSVVSNLTNNLEHDRHRHSRLLAYSRQLQEEENDDDEYGALVNIYREHKRHLEQDKKARTQLNIQALDDDDLYEPVHNSTSSARSSSDFDMGRFLNSSSGINPYNGTVIGNYNFPNGVKGVCC</sequence>